<evidence type="ECO:0000313" key="2">
    <source>
        <dbReference type="EMBL" id="AXF78106.1"/>
    </source>
</evidence>
<dbReference type="EMBL" id="CP013970">
    <property type="protein sequence ID" value="AXF78106.1"/>
    <property type="molecule type" value="Genomic_DNA"/>
</dbReference>
<sequence>MNKTARFAVRKQEFCPDCGAELTIRSGKYGPFLGCSGYPGCSYIRPLKSQSDGHVVKILEGKYCPACQTELVLRQGRYGMFIACSHYPECEHTELIDKPDETNLTCPQCGQGKLVQRRSRYGKAFHACDRYPDCQFAVNFTPIGGECEFCNFPLLIEKKMLRELKIFCARKTCGKPITPGKCSE</sequence>
<name>A0A345CXD9_9GAMM</name>
<dbReference type="PANTHER" id="PTHR42785">
    <property type="entry name" value="DNA TOPOISOMERASE, TYPE IA, CORE"/>
    <property type="match status" value="1"/>
</dbReference>
<dbReference type="AlphaFoldDB" id="A0A345CXD9"/>
<gene>
    <name evidence="2" type="ORF">AV903_22160</name>
</gene>
<protein>
    <recommendedName>
        <fullName evidence="1">DNA topoisomerase type IA zn finger domain-containing protein</fullName>
    </recommendedName>
</protein>
<evidence type="ECO:0000313" key="3">
    <source>
        <dbReference type="Proteomes" id="UP000264980"/>
    </source>
</evidence>
<proteinExistence type="predicted"/>
<dbReference type="PANTHER" id="PTHR42785:SF1">
    <property type="entry name" value="DNA TOPOISOMERASE"/>
    <property type="match status" value="1"/>
</dbReference>
<dbReference type="GO" id="GO:0006265">
    <property type="term" value="P:DNA topological change"/>
    <property type="evidence" value="ECO:0007669"/>
    <property type="project" value="InterPro"/>
</dbReference>
<dbReference type="InterPro" id="IPR000380">
    <property type="entry name" value="Topo_IA"/>
</dbReference>
<reference evidence="3" key="1">
    <citation type="submission" date="2016-01" db="EMBL/GenBank/DDBJ databases">
        <authorList>
            <person name="Shapiro L."/>
        </authorList>
    </citation>
    <scope>NUCLEOTIDE SEQUENCE [LARGE SCALE GENOMIC DNA]</scope>
    <source>
        <strain evidence="3">MDcuke</strain>
    </source>
</reference>
<organism evidence="2 3">
    <name type="scientific">Erwinia tracheiphila</name>
    <dbReference type="NCBI Taxonomy" id="65700"/>
    <lineage>
        <taxon>Bacteria</taxon>
        <taxon>Pseudomonadati</taxon>
        <taxon>Pseudomonadota</taxon>
        <taxon>Gammaproteobacteria</taxon>
        <taxon>Enterobacterales</taxon>
        <taxon>Erwiniaceae</taxon>
        <taxon>Erwinia</taxon>
    </lineage>
</organism>
<dbReference type="GO" id="GO:0003917">
    <property type="term" value="F:DNA topoisomerase type I (single strand cut, ATP-independent) activity"/>
    <property type="evidence" value="ECO:0007669"/>
    <property type="project" value="InterPro"/>
</dbReference>
<feature type="domain" description="DNA topoisomerase type IA zn finger" evidence="1">
    <location>
        <begin position="13"/>
        <end position="49"/>
    </location>
</feature>
<dbReference type="Proteomes" id="UP000264980">
    <property type="component" value="Chromosome"/>
</dbReference>
<evidence type="ECO:0000259" key="1">
    <source>
        <dbReference type="Pfam" id="PF01396"/>
    </source>
</evidence>
<dbReference type="RefSeq" id="WP_233479366.1">
    <property type="nucleotide sequence ID" value="NZ_CP013970.1"/>
</dbReference>
<dbReference type="SUPFAM" id="SSF57783">
    <property type="entry name" value="Zinc beta-ribbon"/>
    <property type="match status" value="3"/>
</dbReference>
<dbReference type="Gene3D" id="3.30.65.10">
    <property type="entry name" value="Bacterial Topoisomerase I, domain 1"/>
    <property type="match status" value="3"/>
</dbReference>
<dbReference type="GO" id="GO:0005694">
    <property type="term" value="C:chromosome"/>
    <property type="evidence" value="ECO:0007669"/>
    <property type="project" value="InterPro"/>
</dbReference>
<dbReference type="InterPro" id="IPR013498">
    <property type="entry name" value="Topo_IA_Znf"/>
</dbReference>
<feature type="domain" description="DNA topoisomerase type IA zn finger" evidence="1">
    <location>
        <begin position="62"/>
        <end position="98"/>
    </location>
</feature>
<feature type="domain" description="DNA topoisomerase type IA zn finger" evidence="1">
    <location>
        <begin position="105"/>
        <end position="141"/>
    </location>
</feature>
<dbReference type="GO" id="GO:0003677">
    <property type="term" value="F:DNA binding"/>
    <property type="evidence" value="ECO:0007669"/>
    <property type="project" value="InterPro"/>
</dbReference>
<dbReference type="Pfam" id="PF01396">
    <property type="entry name" value="Zn_ribbon_Top1"/>
    <property type="match status" value="3"/>
</dbReference>
<accession>A0A345CXD9</accession>